<dbReference type="HOGENOM" id="CLU_082952_0_0_9"/>
<accession>Q3AF67</accession>
<dbReference type="GO" id="GO:0016491">
    <property type="term" value="F:oxidoreductase activity"/>
    <property type="evidence" value="ECO:0007669"/>
    <property type="project" value="TreeGrafter"/>
</dbReference>
<evidence type="ECO:0000256" key="1">
    <source>
        <dbReference type="ARBA" id="ARBA00022729"/>
    </source>
</evidence>
<evidence type="ECO:0000313" key="4">
    <source>
        <dbReference type="Proteomes" id="UP000002706"/>
    </source>
</evidence>
<keyword evidence="2" id="KW-1133">Transmembrane helix</keyword>
<dbReference type="PANTHER" id="PTHR35038:SF6">
    <property type="entry name" value="SURFACE LOCALIZED DECAHEME CYTOCHROME C LIPOPROTEIN"/>
    <property type="match status" value="1"/>
</dbReference>
<organism evidence="3 4">
    <name type="scientific">Carboxydothermus hydrogenoformans (strain ATCC BAA-161 / DSM 6008 / Z-2901)</name>
    <dbReference type="NCBI Taxonomy" id="246194"/>
    <lineage>
        <taxon>Bacteria</taxon>
        <taxon>Bacillati</taxon>
        <taxon>Bacillota</taxon>
        <taxon>Clostridia</taxon>
        <taxon>Thermoanaerobacterales</taxon>
        <taxon>Thermoanaerobacteraceae</taxon>
        <taxon>Carboxydothermus</taxon>
    </lineage>
</organism>
<proteinExistence type="predicted"/>
<evidence type="ECO:0000256" key="2">
    <source>
        <dbReference type="SAM" id="Phobius"/>
    </source>
</evidence>
<feature type="transmembrane region" description="Helical" evidence="2">
    <location>
        <begin position="249"/>
        <end position="270"/>
    </location>
</feature>
<keyword evidence="2" id="KW-0812">Transmembrane</keyword>
<evidence type="ECO:0000313" key="3">
    <source>
        <dbReference type="EMBL" id="ABB13910.1"/>
    </source>
</evidence>
<dbReference type="Proteomes" id="UP000002706">
    <property type="component" value="Chromosome"/>
</dbReference>
<protein>
    <submittedName>
        <fullName evidence="3">Conserved domain protein</fullName>
    </submittedName>
</protein>
<dbReference type="InterPro" id="IPR051829">
    <property type="entry name" value="Multiheme_Cytochr_ET"/>
</dbReference>
<dbReference type="InterPro" id="IPR036280">
    <property type="entry name" value="Multihaem_cyt_sf"/>
</dbReference>
<dbReference type="STRING" id="246194.CHY_0354"/>
<keyword evidence="4" id="KW-1185">Reference proteome</keyword>
<reference evidence="3 4" key="1">
    <citation type="journal article" date="2005" name="PLoS Genet.">
        <title>Life in hot carbon monoxide: the complete genome sequence of Carboxydothermus hydrogenoformans Z-2901.</title>
        <authorList>
            <person name="Wu M."/>
            <person name="Ren Q."/>
            <person name="Durkin A.S."/>
            <person name="Daugherty S.C."/>
            <person name="Brinkac L.M."/>
            <person name="Dodson R.J."/>
            <person name="Madupu R."/>
            <person name="Sullivan S.A."/>
            <person name="Kolonay J.F."/>
            <person name="Haft D.H."/>
            <person name="Nelson W.C."/>
            <person name="Tallon L.J."/>
            <person name="Jones K.M."/>
            <person name="Ulrich L.E."/>
            <person name="Gonzalez J.M."/>
            <person name="Zhulin I.B."/>
            <person name="Robb F.T."/>
            <person name="Eisen J.A."/>
        </authorList>
    </citation>
    <scope>NUCLEOTIDE SEQUENCE [LARGE SCALE GENOMIC DNA]</scope>
    <source>
        <strain evidence="4">ATCC BAA-161 / DSM 6008 / Z-2901</strain>
    </source>
</reference>
<dbReference type="eggNOG" id="COG0484">
    <property type="taxonomic scope" value="Bacteria"/>
</dbReference>
<dbReference type="RefSeq" id="WP_011343293.1">
    <property type="nucleotide sequence ID" value="NC_007503.1"/>
</dbReference>
<dbReference type="OrthoDB" id="9814800at2"/>
<dbReference type="Gene3D" id="1.10.1130.10">
    <property type="entry name" value="Flavocytochrome C3, Chain A"/>
    <property type="match status" value="1"/>
</dbReference>
<name>Q3AF67_CARHZ</name>
<dbReference type="PANTHER" id="PTHR35038">
    <property type="entry name" value="DISSIMILATORY SULFITE REDUCTASE SIRA"/>
    <property type="match status" value="1"/>
</dbReference>
<gene>
    <name evidence="3" type="ordered locus">CHY_0354</name>
</gene>
<dbReference type="InParanoid" id="Q3AF67"/>
<dbReference type="Gene3D" id="1.10.780.10">
    <property type="entry name" value="Hydroxylamine Oxidoreductase, Chain A, domain 1"/>
    <property type="match status" value="1"/>
</dbReference>
<dbReference type="SUPFAM" id="SSF48695">
    <property type="entry name" value="Multiheme cytochromes"/>
    <property type="match status" value="1"/>
</dbReference>
<keyword evidence="2" id="KW-0472">Membrane</keyword>
<dbReference type="KEGG" id="chy:CHY_0354"/>
<sequence>MFDRRIIMFFFLIFWLFWIPNVALADKNKENLKGNEECLKCHGAVGLKMEWEGVNISLYVDSGKYRDSMHGTNKCQSCHPGFNSYPHPNVKSRQQFLQEINDRCKNCHDYILKTFKGSVHDRKDVYCFSCHTAHTIFRGTDPRASTYRNNIVKTCSQCHKGNVLKSYQESFHGKAVALGSKTAATCTDCHGKHNIFTKTDSRSLTNPANVPNTCARCHVFPRKNFARGAEHFVKTSTGNGKVVYYTEKFFVWLTISVVTLTLIHIEMELYRRYKKIREQKALEVTGGESYDR</sequence>
<keyword evidence="1" id="KW-0732">Signal</keyword>
<dbReference type="EMBL" id="CP000141">
    <property type="protein sequence ID" value="ABB13910.1"/>
    <property type="molecule type" value="Genomic_DNA"/>
</dbReference>
<dbReference type="AlphaFoldDB" id="Q3AF67"/>